<evidence type="ECO:0000313" key="3">
    <source>
        <dbReference type="Proteomes" id="UP000053097"/>
    </source>
</evidence>
<gene>
    <name evidence="2" type="ORF">X777_15583</name>
</gene>
<name>A0A026VV93_OOCBI</name>
<keyword evidence="1" id="KW-0812">Transmembrane</keyword>
<dbReference type="AlphaFoldDB" id="A0A026VV93"/>
<accession>A0A026VV93</accession>
<protein>
    <submittedName>
        <fullName evidence="2">Uncharacterized protein</fullName>
    </submittedName>
</protein>
<keyword evidence="3" id="KW-1185">Reference proteome</keyword>
<dbReference type="EMBL" id="KK107847">
    <property type="protein sequence ID" value="EZA47456.1"/>
    <property type="molecule type" value="Genomic_DNA"/>
</dbReference>
<evidence type="ECO:0000256" key="1">
    <source>
        <dbReference type="SAM" id="Phobius"/>
    </source>
</evidence>
<evidence type="ECO:0000313" key="2">
    <source>
        <dbReference type="EMBL" id="EZA47456.1"/>
    </source>
</evidence>
<proteinExistence type="predicted"/>
<dbReference type="Proteomes" id="UP000053097">
    <property type="component" value="Unassembled WGS sequence"/>
</dbReference>
<feature type="non-terminal residue" evidence="2">
    <location>
        <position position="1"/>
    </location>
</feature>
<reference evidence="2 3" key="1">
    <citation type="journal article" date="2014" name="Curr. Biol.">
        <title>The genome of the clonal raider ant Cerapachys biroi.</title>
        <authorList>
            <person name="Oxley P.R."/>
            <person name="Ji L."/>
            <person name="Fetter-Pruneda I."/>
            <person name="McKenzie S.K."/>
            <person name="Li C."/>
            <person name="Hu H."/>
            <person name="Zhang G."/>
            <person name="Kronauer D.J."/>
        </authorList>
    </citation>
    <scope>NUCLEOTIDE SEQUENCE [LARGE SCALE GENOMIC DNA]</scope>
</reference>
<sequence length="283" mass="31471">GEGGFQSGCSALSVRHRTQSGGANADVNVRALGGKCFIGASFRFSFDKREFSRVPRARRVDNRFREDAAAVSVLSYLISSGKLTPENVEGDRNIQLANLLLIFLFISKKHALFTNVLALVLLLLTLLSMTKVEGWNATGLVSLTLITVVIIKLFGIAIAYSDLVDMSGDWSYLIEFGFGIILIVIILGTELLLVITHTLTATVTVAAAFGSFLSLVSLMDLHQNMSTNSWWWEERMLHGCLHHVFRQYTLSWCVRIEEKPRLITIFDGVPEEQRRDATTLNSE</sequence>
<feature type="transmembrane region" description="Helical" evidence="1">
    <location>
        <begin position="172"/>
        <end position="195"/>
    </location>
</feature>
<organism evidence="2 3">
    <name type="scientific">Ooceraea biroi</name>
    <name type="common">Clonal raider ant</name>
    <name type="synonym">Cerapachys biroi</name>
    <dbReference type="NCBI Taxonomy" id="2015173"/>
    <lineage>
        <taxon>Eukaryota</taxon>
        <taxon>Metazoa</taxon>
        <taxon>Ecdysozoa</taxon>
        <taxon>Arthropoda</taxon>
        <taxon>Hexapoda</taxon>
        <taxon>Insecta</taxon>
        <taxon>Pterygota</taxon>
        <taxon>Neoptera</taxon>
        <taxon>Endopterygota</taxon>
        <taxon>Hymenoptera</taxon>
        <taxon>Apocrita</taxon>
        <taxon>Aculeata</taxon>
        <taxon>Formicoidea</taxon>
        <taxon>Formicidae</taxon>
        <taxon>Dorylinae</taxon>
        <taxon>Ooceraea</taxon>
    </lineage>
</organism>
<feature type="transmembrane region" description="Helical" evidence="1">
    <location>
        <begin position="135"/>
        <end position="160"/>
    </location>
</feature>
<keyword evidence="1" id="KW-1133">Transmembrane helix</keyword>
<keyword evidence="1" id="KW-0472">Membrane</keyword>
<feature type="transmembrane region" description="Helical" evidence="1">
    <location>
        <begin position="111"/>
        <end position="129"/>
    </location>
</feature>
<feature type="transmembrane region" description="Helical" evidence="1">
    <location>
        <begin position="201"/>
        <end position="221"/>
    </location>
</feature>